<dbReference type="EMBL" id="ML208270">
    <property type="protein sequence ID" value="TFK74095.1"/>
    <property type="molecule type" value="Genomic_DNA"/>
</dbReference>
<reference evidence="1 2" key="1">
    <citation type="journal article" date="2019" name="Nat. Ecol. Evol.">
        <title>Megaphylogeny resolves global patterns of mushroom evolution.</title>
        <authorList>
            <person name="Varga T."/>
            <person name="Krizsan K."/>
            <person name="Foldi C."/>
            <person name="Dima B."/>
            <person name="Sanchez-Garcia M."/>
            <person name="Sanchez-Ramirez S."/>
            <person name="Szollosi G.J."/>
            <person name="Szarkandi J.G."/>
            <person name="Papp V."/>
            <person name="Albert L."/>
            <person name="Andreopoulos W."/>
            <person name="Angelini C."/>
            <person name="Antonin V."/>
            <person name="Barry K.W."/>
            <person name="Bougher N.L."/>
            <person name="Buchanan P."/>
            <person name="Buyck B."/>
            <person name="Bense V."/>
            <person name="Catcheside P."/>
            <person name="Chovatia M."/>
            <person name="Cooper J."/>
            <person name="Damon W."/>
            <person name="Desjardin D."/>
            <person name="Finy P."/>
            <person name="Geml J."/>
            <person name="Haridas S."/>
            <person name="Hughes K."/>
            <person name="Justo A."/>
            <person name="Karasinski D."/>
            <person name="Kautmanova I."/>
            <person name="Kiss B."/>
            <person name="Kocsube S."/>
            <person name="Kotiranta H."/>
            <person name="LaButti K.M."/>
            <person name="Lechner B.E."/>
            <person name="Liimatainen K."/>
            <person name="Lipzen A."/>
            <person name="Lukacs Z."/>
            <person name="Mihaltcheva S."/>
            <person name="Morgado L.N."/>
            <person name="Niskanen T."/>
            <person name="Noordeloos M.E."/>
            <person name="Ohm R.A."/>
            <person name="Ortiz-Santana B."/>
            <person name="Ovrebo C."/>
            <person name="Racz N."/>
            <person name="Riley R."/>
            <person name="Savchenko A."/>
            <person name="Shiryaev A."/>
            <person name="Soop K."/>
            <person name="Spirin V."/>
            <person name="Szebenyi C."/>
            <person name="Tomsovsky M."/>
            <person name="Tulloss R.E."/>
            <person name="Uehling J."/>
            <person name="Grigoriev I.V."/>
            <person name="Vagvolgyi C."/>
            <person name="Papp T."/>
            <person name="Martin F.M."/>
            <person name="Miettinen O."/>
            <person name="Hibbett D.S."/>
            <person name="Nagy L.G."/>
        </authorList>
    </citation>
    <scope>NUCLEOTIDE SEQUENCE [LARGE SCALE GENOMIC DNA]</scope>
    <source>
        <strain evidence="1 2">NL-1719</strain>
    </source>
</reference>
<organism evidence="1 2">
    <name type="scientific">Pluteus cervinus</name>
    <dbReference type="NCBI Taxonomy" id="181527"/>
    <lineage>
        <taxon>Eukaryota</taxon>
        <taxon>Fungi</taxon>
        <taxon>Dikarya</taxon>
        <taxon>Basidiomycota</taxon>
        <taxon>Agaricomycotina</taxon>
        <taxon>Agaricomycetes</taxon>
        <taxon>Agaricomycetidae</taxon>
        <taxon>Agaricales</taxon>
        <taxon>Pluteineae</taxon>
        <taxon>Pluteaceae</taxon>
        <taxon>Pluteus</taxon>
    </lineage>
</organism>
<evidence type="ECO:0000313" key="1">
    <source>
        <dbReference type="EMBL" id="TFK74095.1"/>
    </source>
</evidence>
<gene>
    <name evidence="1" type="ORF">BDN72DRAFT_854244</name>
</gene>
<evidence type="ECO:0000313" key="2">
    <source>
        <dbReference type="Proteomes" id="UP000308600"/>
    </source>
</evidence>
<dbReference type="Proteomes" id="UP000308600">
    <property type="component" value="Unassembled WGS sequence"/>
</dbReference>
<accession>A0ACD3B7I9</accession>
<sequence>MYSTLLSVALFVATAAQVVLAEFAVNNPDVTQCQSAHVSWQPTTGPYNVYVVNPDDPCGPEITHLGQFDTTVYDFQAPFPTGLKIQFYIEDNAGDEAWSAPITVGSSSDSSCVLPTLIASGSGSPSSGAGSPSTHASTSASPSGSVAAIGAANAGKNPFANAAPSSRQITAPVFALGAVAALAAYVL</sequence>
<keyword evidence="2" id="KW-1185">Reference proteome</keyword>
<name>A0ACD3B7I9_9AGAR</name>
<protein>
    <submittedName>
        <fullName evidence="1">Uncharacterized protein</fullName>
    </submittedName>
</protein>
<proteinExistence type="predicted"/>